<sequence length="207" mass="23866">MHCIISFQMRVSFIFSCMSLVFRSVRFSVTNLLQSDPTQFIPQESTSVGSDSVYSARIYFSRVRLSLFRKNLLHLFRKNLLQSGPTQFISQESTSVESDSVHSSTFLLTFYANASQKWRNPNKGQFRDNNEIVIAYLKYSSKSSAMRNGEFADAFVMSVFRNSTAQRPLDSYICLAYLDRIYDHPSQDRLEMEIHHQYCSTPDPIAS</sequence>
<protein>
    <submittedName>
        <fullName evidence="1">Uncharacterized protein</fullName>
    </submittedName>
</protein>
<dbReference type="Proteomes" id="UP000031036">
    <property type="component" value="Unassembled WGS sequence"/>
</dbReference>
<gene>
    <name evidence="1" type="ORF">Tcan_00644</name>
</gene>
<evidence type="ECO:0000313" key="2">
    <source>
        <dbReference type="Proteomes" id="UP000031036"/>
    </source>
</evidence>
<keyword evidence="2" id="KW-1185">Reference proteome</keyword>
<accession>A0A0B2URY7</accession>
<dbReference type="AlphaFoldDB" id="A0A0B2URY7"/>
<feature type="non-terminal residue" evidence="1">
    <location>
        <position position="207"/>
    </location>
</feature>
<evidence type="ECO:0000313" key="1">
    <source>
        <dbReference type="EMBL" id="KHN72168.1"/>
    </source>
</evidence>
<organism evidence="1 2">
    <name type="scientific">Toxocara canis</name>
    <name type="common">Canine roundworm</name>
    <dbReference type="NCBI Taxonomy" id="6265"/>
    <lineage>
        <taxon>Eukaryota</taxon>
        <taxon>Metazoa</taxon>
        <taxon>Ecdysozoa</taxon>
        <taxon>Nematoda</taxon>
        <taxon>Chromadorea</taxon>
        <taxon>Rhabditida</taxon>
        <taxon>Spirurina</taxon>
        <taxon>Ascaridomorpha</taxon>
        <taxon>Ascaridoidea</taxon>
        <taxon>Toxocaridae</taxon>
        <taxon>Toxocara</taxon>
    </lineage>
</organism>
<comment type="caution">
    <text evidence="1">The sequence shown here is derived from an EMBL/GenBank/DDBJ whole genome shotgun (WGS) entry which is preliminary data.</text>
</comment>
<reference evidence="1 2" key="1">
    <citation type="submission" date="2014-11" db="EMBL/GenBank/DDBJ databases">
        <title>Genetic blueprint of the zoonotic pathogen Toxocara canis.</title>
        <authorList>
            <person name="Zhu X.-Q."/>
            <person name="Korhonen P.K."/>
            <person name="Cai H."/>
            <person name="Young N.D."/>
            <person name="Nejsum P."/>
            <person name="von Samson-Himmelstjerna G."/>
            <person name="Boag P.R."/>
            <person name="Tan P."/>
            <person name="Li Q."/>
            <person name="Min J."/>
            <person name="Yang Y."/>
            <person name="Wang X."/>
            <person name="Fang X."/>
            <person name="Hall R.S."/>
            <person name="Hofmann A."/>
            <person name="Sternberg P.W."/>
            <person name="Jex A.R."/>
            <person name="Gasser R.B."/>
        </authorList>
    </citation>
    <scope>NUCLEOTIDE SEQUENCE [LARGE SCALE GENOMIC DNA]</scope>
    <source>
        <strain evidence="1">PN_DK_2014</strain>
    </source>
</reference>
<dbReference type="EMBL" id="JPKZ01003287">
    <property type="protein sequence ID" value="KHN72168.1"/>
    <property type="molecule type" value="Genomic_DNA"/>
</dbReference>
<name>A0A0B2URY7_TOXCA</name>
<proteinExistence type="predicted"/>